<dbReference type="InterPro" id="IPR003593">
    <property type="entry name" value="AAA+_ATPase"/>
</dbReference>
<dbReference type="GO" id="GO:0016887">
    <property type="term" value="F:ATP hydrolysis activity"/>
    <property type="evidence" value="ECO:0007669"/>
    <property type="project" value="InterPro"/>
</dbReference>
<organism evidence="9 10">
    <name type="scientific">Piscirickettsia salmonis</name>
    <dbReference type="NCBI Taxonomy" id="1238"/>
    <lineage>
        <taxon>Bacteria</taxon>
        <taxon>Pseudomonadati</taxon>
        <taxon>Pseudomonadota</taxon>
        <taxon>Gammaproteobacteria</taxon>
        <taxon>Thiotrichales</taxon>
        <taxon>Piscirickettsiaceae</taxon>
        <taxon>Piscirickettsia</taxon>
    </lineage>
</organism>
<protein>
    <submittedName>
        <fullName evidence="9">ATP-binding/permease protein CydD</fullName>
    </submittedName>
</protein>
<dbReference type="GO" id="GO:0005524">
    <property type="term" value="F:ATP binding"/>
    <property type="evidence" value="ECO:0007669"/>
    <property type="project" value="UniProtKB-KW"/>
</dbReference>
<dbReference type="AlphaFoldDB" id="A0A9Q5YHG0"/>
<evidence type="ECO:0000256" key="3">
    <source>
        <dbReference type="ARBA" id="ARBA00022475"/>
    </source>
</evidence>
<keyword evidence="2" id="KW-0813">Transport</keyword>
<dbReference type="GO" id="GO:0034040">
    <property type="term" value="F:ATPase-coupled lipid transmembrane transporter activity"/>
    <property type="evidence" value="ECO:0007669"/>
    <property type="project" value="TreeGrafter"/>
</dbReference>
<keyword evidence="7" id="KW-1133">Transmembrane helix</keyword>
<dbReference type="FunFam" id="3.40.50.300:FF:000221">
    <property type="entry name" value="Multidrug ABC transporter ATP-binding protein"/>
    <property type="match status" value="1"/>
</dbReference>
<dbReference type="PROSITE" id="PS50929">
    <property type="entry name" value="ABC_TM1F"/>
    <property type="match status" value="1"/>
</dbReference>
<dbReference type="Proteomes" id="UP000422232">
    <property type="component" value="Chromosome"/>
</dbReference>
<dbReference type="InterPro" id="IPR039421">
    <property type="entry name" value="Type_1_exporter"/>
</dbReference>
<dbReference type="InterPro" id="IPR003439">
    <property type="entry name" value="ABC_transporter-like_ATP-bd"/>
</dbReference>
<keyword evidence="5" id="KW-0547">Nucleotide-binding</keyword>
<dbReference type="PROSITE" id="PS00211">
    <property type="entry name" value="ABC_TRANSPORTER_1"/>
    <property type="match status" value="1"/>
</dbReference>
<dbReference type="GO" id="GO:0140359">
    <property type="term" value="F:ABC-type transporter activity"/>
    <property type="evidence" value="ECO:0007669"/>
    <property type="project" value="InterPro"/>
</dbReference>
<dbReference type="Gene3D" id="3.40.50.300">
    <property type="entry name" value="P-loop containing nucleotide triphosphate hydrolases"/>
    <property type="match status" value="1"/>
</dbReference>
<dbReference type="NCBIfam" id="TIGR02857">
    <property type="entry name" value="CydD"/>
    <property type="match status" value="1"/>
</dbReference>
<dbReference type="Gene3D" id="1.20.1560.10">
    <property type="entry name" value="ABC transporter type 1, transmembrane domain"/>
    <property type="match status" value="1"/>
</dbReference>
<dbReference type="SUPFAM" id="SSF52540">
    <property type="entry name" value="P-loop containing nucleoside triphosphate hydrolases"/>
    <property type="match status" value="1"/>
</dbReference>
<evidence type="ECO:0000256" key="8">
    <source>
        <dbReference type="ARBA" id="ARBA00023136"/>
    </source>
</evidence>
<dbReference type="InterPro" id="IPR027417">
    <property type="entry name" value="P-loop_NTPase"/>
</dbReference>
<keyword evidence="4" id="KW-0812">Transmembrane</keyword>
<accession>A0A9Q5YHG0</accession>
<dbReference type="InterPro" id="IPR014216">
    <property type="entry name" value="ABC_transptr_CydD"/>
</dbReference>
<evidence type="ECO:0000256" key="6">
    <source>
        <dbReference type="ARBA" id="ARBA00022840"/>
    </source>
</evidence>
<comment type="subcellular location">
    <subcellularLocation>
        <location evidence="1">Cell membrane</location>
        <topology evidence="1">Multi-pass membrane protein</topology>
    </subcellularLocation>
</comment>
<keyword evidence="10" id="KW-1185">Reference proteome</keyword>
<dbReference type="Pfam" id="PF00664">
    <property type="entry name" value="ABC_membrane"/>
    <property type="match status" value="1"/>
</dbReference>
<evidence type="ECO:0000256" key="2">
    <source>
        <dbReference type="ARBA" id="ARBA00022448"/>
    </source>
</evidence>
<proteinExistence type="predicted"/>
<gene>
    <name evidence="9" type="primary">cydD</name>
    <name evidence="9" type="ORF">Psal009_01220</name>
</gene>
<dbReference type="InterPro" id="IPR036640">
    <property type="entry name" value="ABC1_TM_sf"/>
</dbReference>
<evidence type="ECO:0000313" key="10">
    <source>
        <dbReference type="Proteomes" id="UP000422232"/>
    </source>
</evidence>
<dbReference type="EMBL" id="CP038908">
    <property type="protein sequence ID" value="QGO05332.1"/>
    <property type="molecule type" value="Genomic_DNA"/>
</dbReference>
<sequence>MSRQAIKPLKPSRWLMHYAKRSRLALLVTVGFALLGAFLLILQAYCIAHVIAGAFIYHLDFSKLLPYLWAILALTASRAVLLYGQRRASFMIGAKIRTVLRERLFQHVLDLGPRHGLPAGALGTALIEQVEALQDFYQDYLPQMYVAVLVPLMILIVIFPKSWLAGLIFLITAPLIPLFMALVGMGASSTHQKHLQTLARMSAQFLDILQGLSTLKLFNQSKAQVEKVRVASEEYRSRTMSVLKIAFMSSGVLELFASGAIALVAIYLGVSLLQYIGIPAHGMTLEIAVFILLLAPEFYAPLRTLGTHYHARSKAIAAAEELMKVFALKPQALNVKAGQALDIQLSQGNKKFNIEFNNVSFQYDRNSEETPLVLDAVNMQFAAYTHTAIVGASGAGKTTLLQLLLGFIQPTAGHILVNGQNLSSLNTQAWRKQLSWVGQNPRLFHGSVLDNIRLARPDATDQEVLAAAQSAFVDEFVHALPQGLHTRLGEFGMGLSGGQIQRIALARAYLKDSPILLLDEPMASLDSESEQRVLAALTDLARGRTVIHLTHRLAQVREVDAIYVLDQGQCLEHGSFAALMKRKSHFYRMATI</sequence>
<evidence type="ECO:0000256" key="7">
    <source>
        <dbReference type="ARBA" id="ARBA00022989"/>
    </source>
</evidence>
<dbReference type="SUPFAM" id="SSF90123">
    <property type="entry name" value="ABC transporter transmembrane region"/>
    <property type="match status" value="1"/>
</dbReference>
<name>A0A9Q5YHG0_PISSA</name>
<evidence type="ECO:0000256" key="1">
    <source>
        <dbReference type="ARBA" id="ARBA00004651"/>
    </source>
</evidence>
<evidence type="ECO:0000313" key="9">
    <source>
        <dbReference type="EMBL" id="QGO05332.1"/>
    </source>
</evidence>
<dbReference type="CDD" id="cd18584">
    <property type="entry name" value="ABC_6TM_AarD_CydD"/>
    <property type="match status" value="1"/>
</dbReference>
<dbReference type="GO" id="GO:0005886">
    <property type="term" value="C:plasma membrane"/>
    <property type="evidence" value="ECO:0007669"/>
    <property type="project" value="UniProtKB-SubCell"/>
</dbReference>
<reference evidence="9 10" key="1">
    <citation type="submission" date="2019-04" db="EMBL/GenBank/DDBJ databases">
        <title>Complete genome sequencing of Piscirickettsia salmonis strain Psal-009.</title>
        <authorList>
            <person name="Schober I."/>
            <person name="Bunk B."/>
            <person name="Sproer C."/>
            <person name="Carril G.P."/>
            <person name="Riedel T."/>
            <person name="Flores-Herrera P.A."/>
            <person name="Nourdin-Galindo G."/>
            <person name="Marshall S.H."/>
            <person name="Overmann J."/>
        </authorList>
    </citation>
    <scope>NUCLEOTIDE SEQUENCE [LARGE SCALE GENOMIC DNA]</scope>
    <source>
        <strain evidence="9 10">Psal-009</strain>
    </source>
</reference>
<keyword evidence="6 9" id="KW-0067">ATP-binding</keyword>
<dbReference type="GeneID" id="66741646"/>
<dbReference type="PROSITE" id="PS50893">
    <property type="entry name" value="ABC_TRANSPORTER_2"/>
    <property type="match status" value="1"/>
</dbReference>
<dbReference type="GO" id="GO:0042883">
    <property type="term" value="P:cysteine transport"/>
    <property type="evidence" value="ECO:0007669"/>
    <property type="project" value="InterPro"/>
</dbReference>
<dbReference type="SMART" id="SM00382">
    <property type="entry name" value="AAA"/>
    <property type="match status" value="1"/>
</dbReference>
<dbReference type="PANTHER" id="PTHR24221">
    <property type="entry name" value="ATP-BINDING CASSETTE SUB-FAMILY B"/>
    <property type="match status" value="1"/>
</dbReference>
<keyword evidence="8" id="KW-0472">Membrane</keyword>
<dbReference type="Pfam" id="PF00005">
    <property type="entry name" value="ABC_tran"/>
    <property type="match status" value="1"/>
</dbReference>
<dbReference type="RefSeq" id="WP_051307331.1">
    <property type="nucleotide sequence ID" value="NZ_CP012413.1"/>
</dbReference>
<keyword evidence="3" id="KW-1003">Cell membrane</keyword>
<evidence type="ECO:0000256" key="5">
    <source>
        <dbReference type="ARBA" id="ARBA00022741"/>
    </source>
</evidence>
<evidence type="ECO:0000256" key="4">
    <source>
        <dbReference type="ARBA" id="ARBA00022692"/>
    </source>
</evidence>
<dbReference type="InterPro" id="IPR011527">
    <property type="entry name" value="ABC1_TM_dom"/>
</dbReference>
<dbReference type="PANTHER" id="PTHR24221:SF261">
    <property type="entry name" value="GLUTATHIONE_L-CYSTEINE TRANSPORT SYSTEM ATP-BINDING_PERMEASE PROTEIN CYDD"/>
    <property type="match status" value="1"/>
</dbReference>
<dbReference type="InterPro" id="IPR017871">
    <property type="entry name" value="ABC_transporter-like_CS"/>
</dbReference>